<dbReference type="EMBL" id="UXUI01007794">
    <property type="protein sequence ID" value="VDD89452.1"/>
    <property type="molecule type" value="Genomic_DNA"/>
</dbReference>
<gene>
    <name evidence="2" type="ORF">EVEC_LOCUS4203</name>
</gene>
<evidence type="ECO:0000313" key="4">
    <source>
        <dbReference type="WBParaSite" id="EVEC_0000449501-mRNA-1"/>
    </source>
</evidence>
<protein>
    <submittedName>
        <fullName evidence="2 4">Uncharacterized protein</fullName>
    </submittedName>
</protein>
<name>A0A0N4V376_ENTVE</name>
<reference evidence="4" key="1">
    <citation type="submission" date="2017-02" db="UniProtKB">
        <authorList>
            <consortium name="WormBaseParasite"/>
        </authorList>
    </citation>
    <scope>IDENTIFICATION</scope>
</reference>
<evidence type="ECO:0000313" key="3">
    <source>
        <dbReference type="Proteomes" id="UP000274131"/>
    </source>
</evidence>
<evidence type="ECO:0000256" key="1">
    <source>
        <dbReference type="SAM" id="Phobius"/>
    </source>
</evidence>
<sequence>MRTIIYGQGTMELLDNGNKNAQEERTGIKKMKKDRTNKRKMRYKIGGMLVCTCTLVISGPTPSPSLSSSSSAVK</sequence>
<accession>A0A0N4V376</accession>
<dbReference type="Proteomes" id="UP000274131">
    <property type="component" value="Unassembled WGS sequence"/>
</dbReference>
<keyword evidence="3" id="KW-1185">Reference proteome</keyword>
<evidence type="ECO:0000313" key="2">
    <source>
        <dbReference type="EMBL" id="VDD89452.1"/>
    </source>
</evidence>
<reference evidence="2 3" key="2">
    <citation type="submission" date="2018-10" db="EMBL/GenBank/DDBJ databases">
        <authorList>
            <consortium name="Pathogen Informatics"/>
        </authorList>
    </citation>
    <scope>NUCLEOTIDE SEQUENCE [LARGE SCALE GENOMIC DNA]</scope>
</reference>
<dbReference type="WBParaSite" id="EVEC_0000449501-mRNA-1">
    <property type="protein sequence ID" value="EVEC_0000449501-mRNA-1"/>
    <property type="gene ID" value="EVEC_0000449501"/>
</dbReference>
<proteinExistence type="predicted"/>
<organism evidence="4">
    <name type="scientific">Enterobius vermicularis</name>
    <name type="common">Human pinworm</name>
    <dbReference type="NCBI Taxonomy" id="51028"/>
    <lineage>
        <taxon>Eukaryota</taxon>
        <taxon>Metazoa</taxon>
        <taxon>Ecdysozoa</taxon>
        <taxon>Nematoda</taxon>
        <taxon>Chromadorea</taxon>
        <taxon>Rhabditida</taxon>
        <taxon>Spirurina</taxon>
        <taxon>Oxyuridomorpha</taxon>
        <taxon>Oxyuroidea</taxon>
        <taxon>Oxyuridae</taxon>
        <taxon>Enterobius</taxon>
    </lineage>
</organism>
<keyword evidence="1" id="KW-0812">Transmembrane</keyword>
<dbReference type="AlphaFoldDB" id="A0A0N4V376"/>
<keyword evidence="1" id="KW-1133">Transmembrane helix</keyword>
<feature type="transmembrane region" description="Helical" evidence="1">
    <location>
        <begin position="41"/>
        <end position="59"/>
    </location>
</feature>
<keyword evidence="1" id="KW-0472">Membrane</keyword>